<protein>
    <submittedName>
        <fullName evidence="1">Uncharacterized protein</fullName>
    </submittedName>
</protein>
<dbReference type="EMBL" id="FOQO01000004">
    <property type="protein sequence ID" value="SFI48190.1"/>
    <property type="molecule type" value="Genomic_DNA"/>
</dbReference>
<dbReference type="STRING" id="1477437.SAMN05444682_104122"/>
<dbReference type="Proteomes" id="UP000198670">
    <property type="component" value="Unassembled WGS sequence"/>
</dbReference>
<reference evidence="1 2" key="1">
    <citation type="submission" date="2016-10" db="EMBL/GenBank/DDBJ databases">
        <authorList>
            <person name="de Groot N.N."/>
        </authorList>
    </citation>
    <scope>NUCLEOTIDE SEQUENCE [LARGE SCALE GENOMIC DNA]</scope>
    <source>
        <strain evidence="1 2">RK1</strain>
    </source>
</reference>
<proteinExistence type="predicted"/>
<name>A0A1I3IJX8_9SPHI</name>
<organism evidence="1 2">
    <name type="scientific">Parapedobacter indicus</name>
    <dbReference type="NCBI Taxonomy" id="1477437"/>
    <lineage>
        <taxon>Bacteria</taxon>
        <taxon>Pseudomonadati</taxon>
        <taxon>Bacteroidota</taxon>
        <taxon>Sphingobacteriia</taxon>
        <taxon>Sphingobacteriales</taxon>
        <taxon>Sphingobacteriaceae</taxon>
        <taxon>Parapedobacter</taxon>
    </lineage>
</organism>
<accession>A0A1I3IJX8</accession>
<dbReference type="RefSeq" id="WP_177195110.1">
    <property type="nucleotide sequence ID" value="NZ_FOQO01000004.1"/>
</dbReference>
<keyword evidence="2" id="KW-1185">Reference proteome</keyword>
<gene>
    <name evidence="1" type="ORF">SAMN05444682_104122</name>
</gene>
<evidence type="ECO:0000313" key="2">
    <source>
        <dbReference type="Proteomes" id="UP000198670"/>
    </source>
</evidence>
<dbReference type="AlphaFoldDB" id="A0A1I3IJX8"/>
<sequence length="49" mass="5628">MLQREHSLQHAKYFRVVLAALSGFFHAVQKEELVTLVVYSFVIHSLING</sequence>
<evidence type="ECO:0000313" key="1">
    <source>
        <dbReference type="EMBL" id="SFI48190.1"/>
    </source>
</evidence>